<dbReference type="Proteomes" id="UP001215598">
    <property type="component" value="Unassembled WGS sequence"/>
</dbReference>
<sequence length="670" mass="73706">MSSEGFEPPPSRVKPVDCQVSGTIAGDLRRLGFLLLAAPFIKKQVSSNTHLPASDIHPGPGRRANEIASEYAYPRYDGVRGDVQAPRNVEIKCGRKGIFARGDTTQVHRLSKFEPWGARTATSTTALERHDTYRDYVARECRQTAILARRPCASLSNGRWKDAVSLAPDQVVDNGRQEGRTVAASPQFTAWSWRVGAVHSKANVPSAWGERYGHFMHLRSGHRSRRIYSDEARIEWGVEKARYLSAEFGIPTVCGDRESWGYVIKGSKRRRVICECSRRGGIIHVGARRTGAAGCWRVHIGHTAKPGCDGGVLVEGAYTGREAVACRMVQSEISSIEVQGRDNWEDEARRQCIRLGREERRRVQECTGKAVGVVGIGTSKPIAFGVSPSERPHPRDWAVERKEICWRSTTGAGGGTYPSAHVGIRTASGNGGGKGTQLIRTCGRITLDWIALDRSSEPAELVRQNISVGGTNLGARRERGVTVLVQIEAPMKAGRQWPKGLLKAIAFRMTRQLLNAGGMKEEGSGRLIRNPSCFPPPRQTTRLAFRVEIRRPACTSKVLRPRVHSQSTRRCGIPSDFNSTIARRRIDALGYKTANPPVLGVVINTAYTGIHPRIPCALGSPFTDRGLLASSRTSRSRRRFSPFRNVAPLVGCMSNPKRARSNPYDEGPSV</sequence>
<dbReference type="EMBL" id="JARKIB010000276">
    <property type="protein sequence ID" value="KAJ7717467.1"/>
    <property type="molecule type" value="Genomic_DNA"/>
</dbReference>
<dbReference type="AlphaFoldDB" id="A0AAD7HDC9"/>
<organism evidence="1 2">
    <name type="scientific">Mycena metata</name>
    <dbReference type="NCBI Taxonomy" id="1033252"/>
    <lineage>
        <taxon>Eukaryota</taxon>
        <taxon>Fungi</taxon>
        <taxon>Dikarya</taxon>
        <taxon>Basidiomycota</taxon>
        <taxon>Agaricomycotina</taxon>
        <taxon>Agaricomycetes</taxon>
        <taxon>Agaricomycetidae</taxon>
        <taxon>Agaricales</taxon>
        <taxon>Marasmiineae</taxon>
        <taxon>Mycenaceae</taxon>
        <taxon>Mycena</taxon>
    </lineage>
</organism>
<evidence type="ECO:0000313" key="2">
    <source>
        <dbReference type="Proteomes" id="UP001215598"/>
    </source>
</evidence>
<name>A0AAD7HDC9_9AGAR</name>
<accession>A0AAD7HDC9</accession>
<comment type="caution">
    <text evidence="1">The sequence shown here is derived from an EMBL/GenBank/DDBJ whole genome shotgun (WGS) entry which is preliminary data.</text>
</comment>
<evidence type="ECO:0000313" key="1">
    <source>
        <dbReference type="EMBL" id="KAJ7717467.1"/>
    </source>
</evidence>
<protein>
    <submittedName>
        <fullName evidence="1">Uncharacterized protein</fullName>
    </submittedName>
</protein>
<gene>
    <name evidence="1" type="ORF">B0H16DRAFT_1700980</name>
</gene>
<proteinExistence type="predicted"/>
<reference evidence="1" key="1">
    <citation type="submission" date="2023-03" db="EMBL/GenBank/DDBJ databases">
        <title>Massive genome expansion in bonnet fungi (Mycena s.s.) driven by repeated elements and novel gene families across ecological guilds.</title>
        <authorList>
            <consortium name="Lawrence Berkeley National Laboratory"/>
            <person name="Harder C.B."/>
            <person name="Miyauchi S."/>
            <person name="Viragh M."/>
            <person name="Kuo A."/>
            <person name="Thoen E."/>
            <person name="Andreopoulos B."/>
            <person name="Lu D."/>
            <person name="Skrede I."/>
            <person name="Drula E."/>
            <person name="Henrissat B."/>
            <person name="Morin E."/>
            <person name="Kohler A."/>
            <person name="Barry K."/>
            <person name="LaButti K."/>
            <person name="Morin E."/>
            <person name="Salamov A."/>
            <person name="Lipzen A."/>
            <person name="Mereny Z."/>
            <person name="Hegedus B."/>
            <person name="Baldrian P."/>
            <person name="Stursova M."/>
            <person name="Weitz H."/>
            <person name="Taylor A."/>
            <person name="Grigoriev I.V."/>
            <person name="Nagy L.G."/>
            <person name="Martin F."/>
            <person name="Kauserud H."/>
        </authorList>
    </citation>
    <scope>NUCLEOTIDE SEQUENCE</scope>
    <source>
        <strain evidence="1">CBHHK182m</strain>
    </source>
</reference>
<keyword evidence="2" id="KW-1185">Reference proteome</keyword>